<proteinExistence type="predicted"/>
<dbReference type="EMBL" id="CP109441">
    <property type="protein sequence ID" value="WUV50473.1"/>
    <property type="molecule type" value="Genomic_DNA"/>
</dbReference>
<evidence type="ECO:0000313" key="2">
    <source>
        <dbReference type="EMBL" id="WUV50473.1"/>
    </source>
</evidence>
<keyword evidence="3" id="KW-1185">Reference proteome</keyword>
<reference evidence="2" key="1">
    <citation type="submission" date="2022-10" db="EMBL/GenBank/DDBJ databases">
        <title>The complete genomes of actinobacterial strains from the NBC collection.</title>
        <authorList>
            <person name="Joergensen T.S."/>
            <person name="Alvarez Arevalo M."/>
            <person name="Sterndorff E.B."/>
            <person name="Faurdal D."/>
            <person name="Vuksanovic O."/>
            <person name="Mourched A.-S."/>
            <person name="Charusanti P."/>
            <person name="Shaw S."/>
            <person name="Blin K."/>
            <person name="Weber T."/>
        </authorList>
    </citation>
    <scope>NUCLEOTIDE SEQUENCE</scope>
    <source>
        <strain evidence="2">NBC_01482</strain>
    </source>
</reference>
<dbReference type="RefSeq" id="WP_327095155.1">
    <property type="nucleotide sequence ID" value="NZ_CP109149.1"/>
</dbReference>
<sequence length="321" mass="35053">MNTAAPDVLSAPLRVQFDYTRSVGPTIGTFLAKLRARRIVGVRGSDGRVLVPPPEYDPVTSAPLTEFVDVADTGTVQSWTFVRDPLPGQPFDRPFAWALIKLDGADTTLLHAVDVSTPEDIHTGLRVVARWADETIGSIKDIACFEPGETSTAPAESSVDGEPIEVLITPVDLHYMHSASPQETIYLRGLAEGKLLGGRTDAAGKVYFPPRGANPTDGRPTDEIVELPDRGIVTTFCIVNVPFMGQRIKPPYVAAYVLLDGADIPVLHLVLGCDANEVRMGMRVEAVWKPREEWGFGLSNVDHFRPTGEPDADYETYKHHL</sequence>
<dbReference type="PANTHER" id="PTHR34075">
    <property type="entry name" value="BLR3430 PROTEIN"/>
    <property type="match status" value="1"/>
</dbReference>
<protein>
    <submittedName>
        <fullName evidence="2">OB-fold domain-containing protein</fullName>
    </submittedName>
</protein>
<dbReference type="PANTHER" id="PTHR34075:SF5">
    <property type="entry name" value="BLR3430 PROTEIN"/>
    <property type="match status" value="1"/>
</dbReference>
<feature type="domain" description="ChsH2 C-terminal OB-fold" evidence="1">
    <location>
        <begin position="68"/>
        <end position="131"/>
    </location>
</feature>
<dbReference type="InterPro" id="IPR002878">
    <property type="entry name" value="ChsH2_C"/>
</dbReference>
<dbReference type="Pfam" id="PF01796">
    <property type="entry name" value="OB_ChsH2_C"/>
    <property type="match status" value="2"/>
</dbReference>
<dbReference type="InterPro" id="IPR012340">
    <property type="entry name" value="NA-bd_OB-fold"/>
</dbReference>
<accession>A0ABZ1Z4L5</accession>
<dbReference type="SUPFAM" id="SSF50249">
    <property type="entry name" value="Nucleic acid-binding proteins"/>
    <property type="match status" value="2"/>
</dbReference>
<evidence type="ECO:0000259" key="1">
    <source>
        <dbReference type="Pfam" id="PF01796"/>
    </source>
</evidence>
<dbReference type="Gene3D" id="6.10.30.10">
    <property type="match status" value="2"/>
</dbReference>
<feature type="domain" description="ChsH2 C-terminal OB-fold" evidence="1">
    <location>
        <begin position="225"/>
        <end position="289"/>
    </location>
</feature>
<evidence type="ECO:0000313" key="3">
    <source>
        <dbReference type="Proteomes" id="UP001432062"/>
    </source>
</evidence>
<organism evidence="2 3">
    <name type="scientific">Nocardia vinacea</name>
    <dbReference type="NCBI Taxonomy" id="96468"/>
    <lineage>
        <taxon>Bacteria</taxon>
        <taxon>Bacillati</taxon>
        <taxon>Actinomycetota</taxon>
        <taxon>Actinomycetes</taxon>
        <taxon>Mycobacteriales</taxon>
        <taxon>Nocardiaceae</taxon>
        <taxon>Nocardia</taxon>
    </lineage>
</organism>
<dbReference type="Proteomes" id="UP001432062">
    <property type="component" value="Chromosome"/>
</dbReference>
<name>A0ABZ1Z4L5_9NOCA</name>
<gene>
    <name evidence="2" type="ORF">OG563_21115</name>
</gene>
<dbReference type="InterPro" id="IPR052513">
    <property type="entry name" value="Thioester_dehydratase-like"/>
</dbReference>